<dbReference type="OrthoDB" id="5180668at2"/>
<protein>
    <submittedName>
        <fullName evidence="2">Uncharacterized protein</fullName>
    </submittedName>
</protein>
<sequence length="137" mass="14567">MFVRLRKHPWSFLVGAGLRPVVTINGYTQRLPWGDTYLPIPDDAPVEIEVYVPDTNPRSFVTTIGKVARSIPPGHQRAVEYSAPAFGGCKGEMGPLGTTRTRGVPGQVVTVLFLGLMAIVVALGLVGAVVAAATGQR</sequence>
<accession>A0A1G6HFM0</accession>
<dbReference type="RefSeq" id="WP_093181169.1">
    <property type="nucleotide sequence ID" value="NZ_FMYH01000001.1"/>
</dbReference>
<dbReference type="AlphaFoldDB" id="A0A1G6HFM0"/>
<keyword evidence="1" id="KW-0812">Transmembrane</keyword>
<keyword evidence="1" id="KW-1133">Transmembrane helix</keyword>
<proteinExistence type="predicted"/>
<keyword evidence="1" id="KW-0472">Membrane</keyword>
<organism evidence="2 3">
    <name type="scientific">Sanguibacter gelidistatuariae</name>
    <dbReference type="NCBI Taxonomy" id="1814289"/>
    <lineage>
        <taxon>Bacteria</taxon>
        <taxon>Bacillati</taxon>
        <taxon>Actinomycetota</taxon>
        <taxon>Actinomycetes</taxon>
        <taxon>Micrococcales</taxon>
        <taxon>Sanguibacteraceae</taxon>
        <taxon>Sanguibacter</taxon>
    </lineage>
</organism>
<reference evidence="2 3" key="1">
    <citation type="submission" date="2016-09" db="EMBL/GenBank/DDBJ databases">
        <authorList>
            <person name="Capua I."/>
            <person name="De Benedictis P."/>
            <person name="Joannis T."/>
            <person name="Lombin L.H."/>
            <person name="Cattoli G."/>
        </authorList>
    </citation>
    <scope>NUCLEOTIDE SEQUENCE [LARGE SCALE GENOMIC DNA]</scope>
    <source>
        <strain evidence="2 3">ISLP-3</strain>
    </source>
</reference>
<evidence type="ECO:0000256" key="1">
    <source>
        <dbReference type="SAM" id="Phobius"/>
    </source>
</evidence>
<evidence type="ECO:0000313" key="2">
    <source>
        <dbReference type="EMBL" id="SDB92735.1"/>
    </source>
</evidence>
<dbReference type="EMBL" id="FMYH01000001">
    <property type="protein sequence ID" value="SDB92735.1"/>
    <property type="molecule type" value="Genomic_DNA"/>
</dbReference>
<dbReference type="Proteomes" id="UP000199039">
    <property type="component" value="Unassembled WGS sequence"/>
</dbReference>
<name>A0A1G6HFM0_9MICO</name>
<keyword evidence="3" id="KW-1185">Reference proteome</keyword>
<feature type="transmembrane region" description="Helical" evidence="1">
    <location>
        <begin position="108"/>
        <end position="133"/>
    </location>
</feature>
<evidence type="ECO:0000313" key="3">
    <source>
        <dbReference type="Proteomes" id="UP000199039"/>
    </source>
</evidence>
<gene>
    <name evidence="2" type="ORF">SAMN05216410_0970</name>
</gene>